<dbReference type="GO" id="GO:0005524">
    <property type="term" value="F:ATP binding"/>
    <property type="evidence" value="ECO:0007669"/>
    <property type="project" value="UniProtKB-KW"/>
</dbReference>
<evidence type="ECO:0000256" key="1">
    <source>
        <dbReference type="ARBA" id="ARBA00022490"/>
    </source>
</evidence>
<organism evidence="7 8">
    <name type="scientific">Aquimarina brevivitae</name>
    <dbReference type="NCBI Taxonomy" id="323412"/>
    <lineage>
        <taxon>Bacteria</taxon>
        <taxon>Pseudomonadati</taxon>
        <taxon>Bacteroidota</taxon>
        <taxon>Flavobacteriia</taxon>
        <taxon>Flavobacteriales</taxon>
        <taxon>Flavobacteriaceae</taxon>
        <taxon>Aquimarina</taxon>
    </lineage>
</organism>
<evidence type="ECO:0000256" key="2">
    <source>
        <dbReference type="ARBA" id="ARBA00022741"/>
    </source>
</evidence>
<dbReference type="EMBL" id="SGXE01000006">
    <property type="protein sequence ID" value="RZS90646.1"/>
    <property type="molecule type" value="Genomic_DNA"/>
</dbReference>
<dbReference type="Pfam" id="PF06723">
    <property type="entry name" value="MreB_Mbl"/>
    <property type="match status" value="1"/>
</dbReference>
<keyword evidence="8" id="KW-1185">Reference proteome</keyword>
<dbReference type="GO" id="GO:0008360">
    <property type="term" value="P:regulation of cell shape"/>
    <property type="evidence" value="ECO:0007669"/>
    <property type="project" value="UniProtKB-UniRule"/>
</dbReference>
<feature type="binding site" evidence="6">
    <location>
        <begin position="210"/>
        <end position="213"/>
    </location>
    <ligand>
        <name>ATP</name>
        <dbReference type="ChEBI" id="CHEBI:30616"/>
    </ligand>
</feature>
<comment type="caution">
    <text evidence="7">The sequence shown here is derived from an EMBL/GenBank/DDBJ whole genome shotgun (WGS) entry which is preliminary data.</text>
</comment>
<dbReference type="NCBIfam" id="NF010539">
    <property type="entry name" value="PRK13927.1"/>
    <property type="match status" value="1"/>
</dbReference>
<evidence type="ECO:0000256" key="4">
    <source>
        <dbReference type="ARBA" id="ARBA00022960"/>
    </source>
</evidence>
<keyword evidence="4 6" id="KW-0133">Cell shape</keyword>
<dbReference type="Proteomes" id="UP000292262">
    <property type="component" value="Unassembled WGS sequence"/>
</dbReference>
<comment type="subcellular location">
    <subcellularLocation>
        <location evidence="6">Cytoplasm</location>
    </subcellularLocation>
    <text evidence="6">Membrane-associated.</text>
</comment>
<keyword evidence="1 6" id="KW-0963">Cytoplasm</keyword>
<dbReference type="InterPro" id="IPR043129">
    <property type="entry name" value="ATPase_NBD"/>
</dbReference>
<comment type="caution">
    <text evidence="6">Lacks conserved residue(s) required for the propagation of feature annotation.</text>
</comment>
<comment type="similarity">
    <text evidence="5 6">Belongs to the FtsA/MreB family.</text>
</comment>
<evidence type="ECO:0000256" key="3">
    <source>
        <dbReference type="ARBA" id="ARBA00022840"/>
    </source>
</evidence>
<proteinExistence type="inferred from homology"/>
<dbReference type="SUPFAM" id="SSF53067">
    <property type="entry name" value="Actin-like ATPase domain"/>
    <property type="match status" value="2"/>
</dbReference>
<comment type="function">
    <text evidence="6">Forms membrane-associated dynamic filaments that are essential for cell shape determination. Acts by regulating cell wall synthesis and cell elongation, and thus cell shape. A feedback loop between cell geometry and MreB localization may maintain elongated cell shape by targeting cell wall growth to regions of negative cell wall curvature.</text>
</comment>
<accession>A0A4Q7NTZ3</accession>
<feature type="binding site" evidence="6">
    <location>
        <begin position="292"/>
        <end position="295"/>
    </location>
    <ligand>
        <name>ATP</name>
        <dbReference type="ChEBI" id="CHEBI:30616"/>
    </ligand>
</feature>
<evidence type="ECO:0000256" key="6">
    <source>
        <dbReference type="HAMAP-Rule" id="MF_02207"/>
    </source>
</evidence>
<evidence type="ECO:0000313" key="7">
    <source>
        <dbReference type="EMBL" id="RZS90646.1"/>
    </source>
</evidence>
<dbReference type="InterPro" id="IPR056546">
    <property type="entry name" value="MreB_MamK-like"/>
</dbReference>
<dbReference type="InterPro" id="IPR004753">
    <property type="entry name" value="MreB"/>
</dbReference>
<reference evidence="7 8" key="1">
    <citation type="submission" date="2019-02" db="EMBL/GenBank/DDBJ databases">
        <title>Genomic Encyclopedia of Type Strains, Phase IV (KMG-IV): sequencing the most valuable type-strain genomes for metagenomic binning, comparative biology and taxonomic classification.</title>
        <authorList>
            <person name="Goeker M."/>
        </authorList>
    </citation>
    <scope>NUCLEOTIDE SEQUENCE [LARGE SCALE GENOMIC DNA]</scope>
    <source>
        <strain evidence="7 8">DSM 17196</strain>
    </source>
</reference>
<name>A0A4Q7NTZ3_9FLAO</name>
<dbReference type="PANTHER" id="PTHR42749:SF1">
    <property type="entry name" value="CELL SHAPE-DETERMINING PROTEIN MREB"/>
    <property type="match status" value="1"/>
</dbReference>
<comment type="subunit">
    <text evidence="6">Forms polymers.</text>
</comment>
<dbReference type="AlphaFoldDB" id="A0A4Q7NTZ3"/>
<dbReference type="RefSeq" id="WP_130287690.1">
    <property type="nucleotide sequence ID" value="NZ_SGXE01000006.1"/>
</dbReference>
<dbReference type="GO" id="GO:0005737">
    <property type="term" value="C:cytoplasm"/>
    <property type="evidence" value="ECO:0007669"/>
    <property type="project" value="UniProtKB-SubCell"/>
</dbReference>
<dbReference type="CDD" id="cd10225">
    <property type="entry name" value="ASKHA_NBD_MreB-like"/>
    <property type="match status" value="1"/>
</dbReference>
<feature type="binding site" evidence="6">
    <location>
        <begin position="162"/>
        <end position="164"/>
    </location>
    <ligand>
        <name>ATP</name>
        <dbReference type="ChEBI" id="CHEBI:30616"/>
    </ligand>
</feature>
<gene>
    <name evidence="6" type="primary">mreB</name>
    <name evidence="7" type="ORF">EV197_3175</name>
</gene>
<sequence>MSLLNFYEDKIAIDLGTSNTLITHNGKIAINHPSIVAIHRLSGKILACGREALAMRGKVSKNSKIVSPCKDGVIANFDAAEKMLSTFIHAIPKGAIFKSTSYHMIIAVPCESTSVERRAVKESAKRLKAKKVYLIPEPIAAAIGGGLDILQPKGHLIVDIGGGTTEIAVVSYGAIIRGKSLKVAGNLFTNDIINYIREQYNLVIGESTAEHLKTTIGSAMTAPKIKPRYTTIQGRELQTGLPKEIKVSDNDIAKSLDKSLTQIEKSVLDILSETPPEIAADIYQSGIYLTGGGSLLKALDDRLSKSTDLPVCLGDNPLEAVVKGSEAVLKNLNKYKIILRENIED</sequence>
<keyword evidence="3 6" id="KW-0067">ATP-binding</keyword>
<dbReference type="HAMAP" id="MF_02207">
    <property type="entry name" value="MreB"/>
    <property type="match status" value="1"/>
</dbReference>
<dbReference type="PRINTS" id="PR01652">
    <property type="entry name" value="SHAPEPROTEIN"/>
</dbReference>
<dbReference type="PANTHER" id="PTHR42749">
    <property type="entry name" value="CELL SHAPE-DETERMINING PROTEIN MREB"/>
    <property type="match status" value="1"/>
</dbReference>
<dbReference type="GO" id="GO:0000902">
    <property type="term" value="P:cell morphogenesis"/>
    <property type="evidence" value="ECO:0007669"/>
    <property type="project" value="InterPro"/>
</dbReference>
<evidence type="ECO:0000256" key="5">
    <source>
        <dbReference type="ARBA" id="ARBA00023458"/>
    </source>
</evidence>
<dbReference type="Gene3D" id="3.30.420.40">
    <property type="match status" value="2"/>
</dbReference>
<evidence type="ECO:0000313" key="8">
    <source>
        <dbReference type="Proteomes" id="UP000292262"/>
    </source>
</evidence>
<protein>
    <recommendedName>
        <fullName evidence="6">Cell shape-determining protein MreB</fullName>
    </recommendedName>
</protein>
<dbReference type="OrthoDB" id="9768127at2"/>
<keyword evidence="2 6" id="KW-0547">Nucleotide-binding</keyword>